<feature type="region of interest" description="Disordered" evidence="4">
    <location>
        <begin position="141"/>
        <end position="181"/>
    </location>
</feature>
<keyword evidence="2" id="KW-0813">Transport</keyword>
<accession>A0A8J7P1V3</accession>
<feature type="non-terminal residue" evidence="5">
    <location>
        <position position="1220"/>
    </location>
</feature>
<feature type="compositionally biased region" description="Pro residues" evidence="4">
    <location>
        <begin position="166"/>
        <end position="176"/>
    </location>
</feature>
<evidence type="ECO:0000313" key="5">
    <source>
        <dbReference type="EMBL" id="MBN3323852.1"/>
    </source>
</evidence>
<sequence length="1220" mass="133706">MRSLVPACGTSRPESATVILREDEKCCQAAKKSSLLRFLNPPHPLPQAVHPKNQIVPAPVPEKPSLPPPREAHYLLRRCIPEKPLPIPEPRAARETARGLGSFTRLDTCISAVKQKPSRNCAVAQRTATESTAVYPADTMLRQSPGLPTQGHPQGSQVSPTVAGRPPSPSPPPKPLPIASGANELQSLSLPSTLCSRGAASLAGEETTAFRRAFPGKGLASRAASEESQALRSPLAKRSAPGAKTEKHPAAVPHKQKPRSGTEQDPSGKALEPGCGAPGGSEGGVLASTLSTPRSAHRGVPERLHSQELFSGRALHSPDRRHRNGPRLDPPDRCPVPVRSLSPHPCPAVPQAQQDGPVTGGHIQDSPDDALVPLLEGFLSQTPQSQPVRQALKEVEASVSKPQQPSVRASIPLVVSGQSADWLLLLGCSGAPPSVCLQLFQVPGPPEAPALEQQGEAIDDVTPLLFPAEIRAETGVNPRPVCGGGSGLGTDLRGFCPALRVSAGAAVNGRALSFPSPCVQETLPVELETEEKTDSFQIRRGTVFCVCAYGEIMNDVIKKVKKKSEWKVLVVDQLSMRMLSSCCKMTDIMTEGITIVEDINKRREPLPSLEAVYLITPSEKGPDPGHTETVHALTGQYTARAESVHTLIGDFKDPHSTKYKAAHVFFTDSCPDPLFNELVKSRASKTIKTLTEINIAFLPYESQDNATTFEEARDTFEHHCRRQLKRFLRGFREQGEKDRAYSLDNPDAFQSFYSPHKTQLKNPVMERLAEQIATLCATLKEYPAVRYRGEYKDSATLAQLVQDKLDAYKADDPTMGEGPDKARSQLLILDRAFDPVSPVLHELTFQAMSYDLLPIENDVYKYETSGMGDSRVKEVLLDEDDDLWMTLRHKHIAEVSQEVTRSLKEFSASKRMNTGDKTTMRDLSQMLKKMPQYQKELSKYSTHLHLAEDCMKHYQGTVDKLCRVEQDLAMGTDAEGEKIKDPMRAIVPILLDANVSTYDKIRIILLYIFLKNGITEENLNKLIQHAQIPPEDSEIITNMAHLGVPIITDSTLRRRSKPERKERISEQTYQLSRWTPLVKDIMEDAIEEKLDTKHYPYISTRSSASFSTTAVSARYGHWHKNKTPGEYRTGPRILVFIIGGVSFSEMRCAYEVTQANGKWEAIIGECHSATGGGGASPPPSSGARRVGAVPGSTSCNLLPPIVVTENHVCIYKVLTPREGL</sequence>
<evidence type="ECO:0000256" key="4">
    <source>
        <dbReference type="SAM" id="MobiDB-lite"/>
    </source>
</evidence>
<dbReference type="GO" id="GO:0015031">
    <property type="term" value="P:protein transport"/>
    <property type="evidence" value="ECO:0007669"/>
    <property type="project" value="UniProtKB-KW"/>
</dbReference>
<dbReference type="Gene3D" id="3.40.50.1910">
    <property type="match status" value="1"/>
</dbReference>
<dbReference type="InterPro" id="IPR043154">
    <property type="entry name" value="Sec-1-like_dom1"/>
</dbReference>
<feature type="region of interest" description="Disordered" evidence="4">
    <location>
        <begin position="221"/>
        <end position="365"/>
    </location>
</feature>
<feature type="compositionally biased region" description="Polar residues" evidence="4">
    <location>
        <begin position="151"/>
        <end position="160"/>
    </location>
</feature>
<proteinExistence type="inferred from homology"/>
<keyword evidence="3" id="KW-0653">Protein transport</keyword>
<dbReference type="Gene3D" id="1.25.40.60">
    <property type="match status" value="1"/>
</dbReference>
<evidence type="ECO:0000256" key="3">
    <source>
        <dbReference type="ARBA" id="ARBA00022927"/>
    </source>
</evidence>
<dbReference type="Gene3D" id="3.90.830.10">
    <property type="entry name" value="Syntaxin Binding Protein 1, Chain A, domain 2"/>
    <property type="match status" value="1"/>
</dbReference>
<dbReference type="FunFam" id="1.25.40.60:FF:000001">
    <property type="entry name" value="syntaxin-binding protein 1 isoform X2"/>
    <property type="match status" value="1"/>
</dbReference>
<comment type="similarity">
    <text evidence="1">Belongs to the STXBP/unc-18/SEC1 family.</text>
</comment>
<keyword evidence="6" id="KW-1185">Reference proteome</keyword>
<evidence type="ECO:0000313" key="6">
    <source>
        <dbReference type="Proteomes" id="UP000736164"/>
    </source>
</evidence>
<dbReference type="GO" id="GO:0017075">
    <property type="term" value="F:syntaxin-1 binding"/>
    <property type="evidence" value="ECO:0007669"/>
    <property type="project" value="UniProtKB-ARBA"/>
</dbReference>
<dbReference type="Pfam" id="PF00995">
    <property type="entry name" value="Sec1"/>
    <property type="match status" value="2"/>
</dbReference>
<comment type="caution">
    <text evidence="5">The sequence shown here is derived from an EMBL/GenBank/DDBJ whole genome shotgun (WGS) entry which is preliminary data.</text>
</comment>
<dbReference type="InterPro" id="IPR027482">
    <property type="entry name" value="Sec1-like_dom2"/>
</dbReference>
<dbReference type="GO" id="GO:0016192">
    <property type="term" value="P:vesicle-mediated transport"/>
    <property type="evidence" value="ECO:0007669"/>
    <property type="project" value="InterPro"/>
</dbReference>
<dbReference type="EMBL" id="JAAWVO010067529">
    <property type="protein sequence ID" value="MBN3323852.1"/>
    <property type="molecule type" value="Genomic_DNA"/>
</dbReference>
<organism evidence="5 6">
    <name type="scientific">Atractosteus spatula</name>
    <name type="common">Alligator gar</name>
    <name type="synonym">Lepisosteus spatula</name>
    <dbReference type="NCBI Taxonomy" id="7917"/>
    <lineage>
        <taxon>Eukaryota</taxon>
        <taxon>Metazoa</taxon>
        <taxon>Chordata</taxon>
        <taxon>Craniata</taxon>
        <taxon>Vertebrata</taxon>
        <taxon>Euteleostomi</taxon>
        <taxon>Actinopterygii</taxon>
        <taxon>Neopterygii</taxon>
        <taxon>Holostei</taxon>
        <taxon>Semionotiformes</taxon>
        <taxon>Lepisosteidae</taxon>
        <taxon>Atractosteus</taxon>
    </lineage>
</organism>
<dbReference type="InterPro" id="IPR036045">
    <property type="entry name" value="Sec1-like_sf"/>
</dbReference>
<dbReference type="SUPFAM" id="SSF56815">
    <property type="entry name" value="Sec1/munc18-like (SM) proteins"/>
    <property type="match status" value="1"/>
</dbReference>
<dbReference type="PANTHER" id="PTHR11679">
    <property type="entry name" value="VESICLE PROTEIN SORTING-ASSOCIATED"/>
    <property type="match status" value="1"/>
</dbReference>
<dbReference type="Proteomes" id="UP000736164">
    <property type="component" value="Unassembled WGS sequence"/>
</dbReference>
<gene>
    <name evidence="5" type="primary">Stxbp1</name>
    <name evidence="5" type="ORF">GTO95_0018447</name>
</gene>
<evidence type="ECO:0000256" key="1">
    <source>
        <dbReference type="ARBA" id="ARBA00009884"/>
    </source>
</evidence>
<name>A0A8J7P1V3_ATRSP</name>
<protein>
    <submittedName>
        <fullName evidence="5">STXB1 protein</fullName>
    </submittedName>
</protein>
<reference evidence="5" key="1">
    <citation type="journal article" date="2021" name="Cell">
        <title>Tracing the genetic footprints of vertebrate landing in non-teleost ray-finned fishes.</title>
        <authorList>
            <person name="Bi X."/>
            <person name="Wang K."/>
            <person name="Yang L."/>
            <person name="Pan H."/>
            <person name="Jiang H."/>
            <person name="Wei Q."/>
            <person name="Fang M."/>
            <person name="Yu H."/>
            <person name="Zhu C."/>
            <person name="Cai Y."/>
            <person name="He Y."/>
            <person name="Gan X."/>
            <person name="Zeng H."/>
            <person name="Yu D."/>
            <person name="Zhu Y."/>
            <person name="Jiang H."/>
            <person name="Qiu Q."/>
            <person name="Yang H."/>
            <person name="Zhang Y.E."/>
            <person name="Wang W."/>
            <person name="Zhu M."/>
            <person name="He S."/>
            <person name="Zhang G."/>
        </authorList>
    </citation>
    <scope>NUCLEOTIDE SEQUENCE</scope>
    <source>
        <strain evidence="5">Allg_001</strain>
    </source>
</reference>
<dbReference type="InterPro" id="IPR043127">
    <property type="entry name" value="Sec-1-like_dom3a"/>
</dbReference>
<dbReference type="AlphaFoldDB" id="A0A8J7P1V3"/>
<evidence type="ECO:0000256" key="2">
    <source>
        <dbReference type="ARBA" id="ARBA00022448"/>
    </source>
</evidence>
<feature type="non-terminal residue" evidence="5">
    <location>
        <position position="1"/>
    </location>
</feature>
<dbReference type="FunFam" id="3.90.830.10:FF:000001">
    <property type="entry name" value="syntaxin-binding protein 1 isoform X2"/>
    <property type="match status" value="1"/>
</dbReference>
<dbReference type="InterPro" id="IPR001619">
    <property type="entry name" value="Sec1-like"/>
</dbReference>
<dbReference type="Gene3D" id="3.40.50.2060">
    <property type="match status" value="1"/>
</dbReference>